<dbReference type="InterPro" id="IPR051154">
    <property type="entry name" value="Prespore-cell_inducing_factor"/>
</dbReference>
<protein>
    <recommendedName>
        <fullName evidence="7">PA14 domain-containing protein</fullName>
    </recommendedName>
</protein>
<evidence type="ECO:0000313" key="8">
    <source>
        <dbReference type="EMBL" id="EGC33174.1"/>
    </source>
</evidence>
<dbReference type="OMA" id="LEMHASF"/>
<dbReference type="GeneID" id="10504650"/>
<dbReference type="eggNOG" id="ENOG502STKH">
    <property type="taxonomic scope" value="Eukaryota"/>
</dbReference>
<feature type="transmembrane region" description="Helical" evidence="5">
    <location>
        <begin position="653"/>
        <end position="680"/>
    </location>
</feature>
<organism evidence="8 9">
    <name type="scientific">Dictyostelium purpureum</name>
    <name type="common">Slime mold</name>
    <dbReference type="NCBI Taxonomy" id="5786"/>
    <lineage>
        <taxon>Eukaryota</taxon>
        <taxon>Amoebozoa</taxon>
        <taxon>Evosea</taxon>
        <taxon>Eumycetozoa</taxon>
        <taxon>Dictyostelia</taxon>
        <taxon>Dictyosteliales</taxon>
        <taxon>Dictyosteliaceae</taxon>
        <taxon>Dictyostelium</taxon>
    </lineage>
</organism>
<evidence type="ECO:0000256" key="6">
    <source>
        <dbReference type="SAM" id="SignalP"/>
    </source>
</evidence>
<feature type="domain" description="PA14" evidence="7">
    <location>
        <begin position="112"/>
        <end position="260"/>
    </location>
</feature>
<keyword evidence="5" id="KW-1133">Transmembrane helix</keyword>
<evidence type="ECO:0000256" key="3">
    <source>
        <dbReference type="ARBA" id="ARBA00023180"/>
    </source>
</evidence>
<evidence type="ECO:0000256" key="1">
    <source>
        <dbReference type="ARBA" id="ARBA00008709"/>
    </source>
</evidence>
<dbReference type="Proteomes" id="UP000001064">
    <property type="component" value="Unassembled WGS sequence"/>
</dbReference>
<dbReference type="InterPro" id="IPR001673">
    <property type="entry name" value="S_mold_repeat"/>
</dbReference>
<keyword evidence="5" id="KW-0472">Membrane</keyword>
<dbReference type="PROSITE" id="PS51820">
    <property type="entry name" value="PA14"/>
    <property type="match status" value="1"/>
</dbReference>
<accession>F0ZSA6</accession>
<dbReference type="EMBL" id="GL871154">
    <property type="protein sequence ID" value="EGC33174.1"/>
    <property type="molecule type" value="Genomic_DNA"/>
</dbReference>
<evidence type="ECO:0000313" key="9">
    <source>
        <dbReference type="Proteomes" id="UP000001064"/>
    </source>
</evidence>
<feature type="region of interest" description="Disordered" evidence="4">
    <location>
        <begin position="698"/>
        <end position="720"/>
    </location>
</feature>
<dbReference type="OrthoDB" id="14563at2759"/>
<comment type="similarity">
    <text evidence="1">Belongs to the prespore-cell-inducing factor family.</text>
</comment>
<keyword evidence="9" id="KW-1185">Reference proteome</keyword>
<dbReference type="InParanoid" id="F0ZSA6"/>
<keyword evidence="3" id="KW-0325">Glycoprotein</keyword>
<evidence type="ECO:0000256" key="4">
    <source>
        <dbReference type="SAM" id="MobiDB-lite"/>
    </source>
</evidence>
<dbReference type="FunCoup" id="F0ZSA6">
    <property type="interactions" value="11"/>
</dbReference>
<keyword evidence="2 6" id="KW-0732">Signal</keyword>
<gene>
    <name evidence="8" type="ORF">DICPUDRAFT_98645</name>
</gene>
<dbReference type="PANTHER" id="PTHR31137:SF12">
    <property type="entry name" value="PA14 DOMAIN-CONTAINING PROTEIN-RELATED"/>
    <property type="match status" value="1"/>
</dbReference>
<evidence type="ECO:0000256" key="2">
    <source>
        <dbReference type="ARBA" id="ARBA00022729"/>
    </source>
</evidence>
<dbReference type="NCBIfam" id="TIGR02148">
    <property type="entry name" value="Fibro_Slime"/>
    <property type="match status" value="1"/>
</dbReference>
<dbReference type="InterPro" id="IPR011658">
    <property type="entry name" value="PA14_dom"/>
</dbReference>
<dbReference type="AlphaFoldDB" id="F0ZSA6"/>
<feature type="chain" id="PRO_5003262716" description="PA14 domain-containing protein" evidence="6">
    <location>
        <begin position="19"/>
        <end position="720"/>
    </location>
</feature>
<dbReference type="PANTHER" id="PTHR31137">
    <property type="entry name" value="PROTEIN PSIB-RELATED-RELATED"/>
    <property type="match status" value="1"/>
</dbReference>
<evidence type="ECO:0000256" key="5">
    <source>
        <dbReference type="SAM" id="Phobius"/>
    </source>
</evidence>
<dbReference type="InterPro" id="IPR011874">
    <property type="entry name" value="Fibro_Slime"/>
</dbReference>
<dbReference type="Pfam" id="PF00526">
    <property type="entry name" value="Dicty_CTDC"/>
    <property type="match status" value="6"/>
</dbReference>
<dbReference type="InterPro" id="IPR037524">
    <property type="entry name" value="PA14/GLEYA"/>
</dbReference>
<sequence length="720" mass="78928">MIQKLIILLLIFISIVYCQPKNTRIFPVTIRDISPLTNPDYEIKNNNTVVKGIVKPKLNPIDRSPVYCCGDNHAPSNTATNFVVHNQSTFHSWFHDVPGVNTPVYINLVFTQNETDPRVYYYEDKYFFPIDGKGFQDPSYRGRKPNEPIYKDNNGFGHNYHFSLEMHASFTYIGGEVFNFKGDDDVWVFIDNKLVIDLGAPHTAESGTVNLDDLGLKIGNRYNFDFFYCERHTYDSYIQITTSLALECKYTDYCGVCEGTGKCCNPDSCYGNLSPCGTWECPPPKGLAPGKDWRYNCIMNEPNCTLQDTMCSSYACSPDTKKCEVIQNKDPCPFTNFCDKQACSEEMGGCYEVETKCFSADHSDPTCWATPCTNNTCQVINLCNDMNPCTIDTCIPGFGCSHIKNTCDDHDHCTIDTCGVDGCVNEKIPNCQPCAEPNPCIPDPTNLCVRRECNPYNSSLCNDVALTDCDDGNLCTTDSCDPKTGKCSNVPVECEAKDACNKPQCNMATGQCIITDVCNDGSICTEDSCSPDGKCINTKITCDDKNKCTNDYCKIGEGCMHSNITCLPSSVCVVASCDPKLGCVEAPVICSSPSFCMVGQCDINYGGCNIYPRVCVPSNPHCQYGICDNATQSCKFKDFDPLPFRCQSAGVKAAVGIGAAATAGIVIGGAAALGLAIFGAKKGYDSWKGMKNNQMAVSSENPLYEPSPHQGTNPLYTNPS</sequence>
<dbReference type="GO" id="GO:0005576">
    <property type="term" value="C:extracellular region"/>
    <property type="evidence" value="ECO:0000318"/>
    <property type="project" value="GO_Central"/>
</dbReference>
<dbReference type="VEuPathDB" id="AmoebaDB:DICPUDRAFT_98645"/>
<reference evidence="9" key="1">
    <citation type="journal article" date="2011" name="Genome Biol.">
        <title>Comparative genomics of the social amoebae Dictyostelium discoideum and Dictyostelium purpureum.</title>
        <authorList>
            <consortium name="US DOE Joint Genome Institute (JGI-PGF)"/>
            <person name="Sucgang R."/>
            <person name="Kuo A."/>
            <person name="Tian X."/>
            <person name="Salerno W."/>
            <person name="Parikh A."/>
            <person name="Feasley C.L."/>
            <person name="Dalin E."/>
            <person name="Tu H."/>
            <person name="Huang E."/>
            <person name="Barry K."/>
            <person name="Lindquist E."/>
            <person name="Shapiro H."/>
            <person name="Bruce D."/>
            <person name="Schmutz J."/>
            <person name="Salamov A."/>
            <person name="Fey P."/>
            <person name="Gaudet P."/>
            <person name="Anjard C."/>
            <person name="Babu M.M."/>
            <person name="Basu S."/>
            <person name="Bushmanova Y."/>
            <person name="van der Wel H."/>
            <person name="Katoh-Kurasawa M."/>
            <person name="Dinh C."/>
            <person name="Coutinho P.M."/>
            <person name="Saito T."/>
            <person name="Elias M."/>
            <person name="Schaap P."/>
            <person name="Kay R.R."/>
            <person name="Henrissat B."/>
            <person name="Eichinger L."/>
            <person name="Rivero F."/>
            <person name="Putnam N.H."/>
            <person name="West C.M."/>
            <person name="Loomis W.F."/>
            <person name="Chisholm R.L."/>
            <person name="Shaulsky G."/>
            <person name="Strassmann J.E."/>
            <person name="Queller D.C."/>
            <person name="Kuspa A."/>
            <person name="Grigoriev I.V."/>
        </authorList>
    </citation>
    <scope>NUCLEOTIDE SEQUENCE [LARGE SCALE GENOMIC DNA]</scope>
    <source>
        <strain evidence="9">QSDP1</strain>
    </source>
</reference>
<proteinExistence type="inferred from homology"/>
<dbReference type="Pfam" id="PF07691">
    <property type="entry name" value="PA14"/>
    <property type="match status" value="1"/>
</dbReference>
<keyword evidence="5" id="KW-0812">Transmembrane</keyword>
<dbReference type="RefSeq" id="XP_003290294.1">
    <property type="nucleotide sequence ID" value="XM_003290246.1"/>
</dbReference>
<evidence type="ECO:0000259" key="7">
    <source>
        <dbReference type="PROSITE" id="PS51820"/>
    </source>
</evidence>
<feature type="signal peptide" evidence="6">
    <location>
        <begin position="1"/>
        <end position="18"/>
    </location>
</feature>
<dbReference type="SMART" id="SM00758">
    <property type="entry name" value="PA14"/>
    <property type="match status" value="1"/>
</dbReference>
<feature type="compositionally biased region" description="Polar residues" evidence="4">
    <location>
        <begin position="709"/>
        <end position="720"/>
    </location>
</feature>
<dbReference type="KEGG" id="dpp:DICPUDRAFT_98645"/>
<name>F0ZSA6_DICPU</name>